<organism evidence="1 2">
    <name type="scientific">Protopolystoma xenopodis</name>
    <dbReference type="NCBI Taxonomy" id="117903"/>
    <lineage>
        <taxon>Eukaryota</taxon>
        <taxon>Metazoa</taxon>
        <taxon>Spiralia</taxon>
        <taxon>Lophotrochozoa</taxon>
        <taxon>Platyhelminthes</taxon>
        <taxon>Monogenea</taxon>
        <taxon>Polyopisthocotylea</taxon>
        <taxon>Polystomatidea</taxon>
        <taxon>Polystomatidae</taxon>
        <taxon>Protopolystoma</taxon>
    </lineage>
</organism>
<reference evidence="1" key="1">
    <citation type="submission" date="2018-11" db="EMBL/GenBank/DDBJ databases">
        <authorList>
            <consortium name="Pathogen Informatics"/>
        </authorList>
    </citation>
    <scope>NUCLEOTIDE SEQUENCE</scope>
</reference>
<dbReference type="Proteomes" id="UP000784294">
    <property type="component" value="Unassembled WGS sequence"/>
</dbReference>
<proteinExistence type="predicted"/>
<name>A0A3S5AZE8_9PLAT</name>
<evidence type="ECO:0000313" key="2">
    <source>
        <dbReference type="Proteomes" id="UP000784294"/>
    </source>
</evidence>
<keyword evidence="2" id="KW-1185">Reference proteome</keyword>
<evidence type="ECO:0000313" key="1">
    <source>
        <dbReference type="EMBL" id="VEL41452.1"/>
    </source>
</evidence>
<sequence length="120" mass="13861">MHSFRRYIFCITPPRPGSSKRKDMSKNNLLLCVQEIQEDTCIGHLIHCRQRQHYVFPFGLNCSPCRARDPEGRETHGKRFHTQTCYRLSLNFRVQADLSLNRAASLGSRVPSSNPCLRTV</sequence>
<dbReference type="AlphaFoldDB" id="A0A3S5AZE8"/>
<accession>A0A3S5AZE8</accession>
<dbReference type="EMBL" id="CAAALY010269388">
    <property type="protein sequence ID" value="VEL41452.1"/>
    <property type="molecule type" value="Genomic_DNA"/>
</dbReference>
<gene>
    <name evidence="1" type="ORF">PXEA_LOCUS34892</name>
</gene>
<protein>
    <submittedName>
        <fullName evidence="1">Uncharacterized protein</fullName>
    </submittedName>
</protein>
<comment type="caution">
    <text evidence="1">The sequence shown here is derived from an EMBL/GenBank/DDBJ whole genome shotgun (WGS) entry which is preliminary data.</text>
</comment>